<dbReference type="PANTHER" id="PTHR12128">
    <property type="entry name" value="DIHYDRODIPICOLINATE SYNTHASE"/>
    <property type="match status" value="1"/>
</dbReference>
<dbReference type="GO" id="GO:0008840">
    <property type="term" value="F:4-hydroxy-tetrahydrodipicolinate synthase activity"/>
    <property type="evidence" value="ECO:0007669"/>
    <property type="project" value="TreeGrafter"/>
</dbReference>
<comment type="caution">
    <text evidence="5">The sequence shown here is derived from an EMBL/GenBank/DDBJ whole genome shotgun (WGS) entry which is preliminary data.</text>
</comment>
<dbReference type="SUPFAM" id="SSF51569">
    <property type="entry name" value="Aldolase"/>
    <property type="match status" value="1"/>
</dbReference>
<evidence type="ECO:0000313" key="6">
    <source>
        <dbReference type="Proteomes" id="UP000315344"/>
    </source>
</evidence>
<dbReference type="Gene3D" id="3.20.20.70">
    <property type="entry name" value="Aldolase class I"/>
    <property type="match status" value="1"/>
</dbReference>
<name>A0A533I2D6_PARDE</name>
<reference evidence="5 6" key="1">
    <citation type="journal article" date="2017" name="Nat. Commun.">
        <title>In situ click chemistry generation of cyclooxygenase-2 inhibitors.</title>
        <authorList>
            <person name="Bhardwaj A."/>
            <person name="Kaur J."/>
            <person name="Wuest M."/>
            <person name="Wuest F."/>
        </authorList>
    </citation>
    <scope>NUCLEOTIDE SEQUENCE [LARGE SCALE GENOMIC DNA]</scope>
    <source>
        <strain evidence="5">S2_012_000_R3_94</strain>
    </source>
</reference>
<evidence type="ECO:0000256" key="3">
    <source>
        <dbReference type="PIRSR" id="PIRSR001365-1"/>
    </source>
</evidence>
<sequence>MKLTGVFPASTTKLNKSGEIDIEACQISYERLIESGVSGIIVLPMLGENPCMTPGEKEAVIRAAVEVSKGRVPVLAGLAEGSMSDAVAAAKRYASWGAEGFMAFPSTAYKTDPRETVAWYRGLGKATDKPIMIYNNPIAYGVDVTPDLLAELADVDTIAAVKEETGDVRRITDIYNTVGDRFKVFCGVDDLILESVALGATGWVSGMTNAWPRECVKLFELCAAGKFAEALPLYRLLTPSFHLDTDVKLVQYIKLAEHLTEGAPEWVRAPRLPLEGDERAHVTAVIEATIAALKSAKQAAA</sequence>
<dbReference type="Pfam" id="PF00701">
    <property type="entry name" value="DHDPS"/>
    <property type="match status" value="1"/>
</dbReference>
<dbReference type="InterPro" id="IPR002220">
    <property type="entry name" value="DapA-like"/>
</dbReference>
<dbReference type="PIRSF" id="PIRSF001365">
    <property type="entry name" value="DHDPS"/>
    <property type="match status" value="1"/>
</dbReference>
<feature type="active site" description="Proton donor/acceptor" evidence="3">
    <location>
        <position position="134"/>
    </location>
</feature>
<dbReference type="SMART" id="SM01130">
    <property type="entry name" value="DHDPS"/>
    <property type="match status" value="1"/>
</dbReference>
<gene>
    <name evidence="5" type="ORF">DI616_13385</name>
</gene>
<dbReference type="AlphaFoldDB" id="A0A533I2D6"/>
<evidence type="ECO:0000256" key="2">
    <source>
        <dbReference type="PIRNR" id="PIRNR001365"/>
    </source>
</evidence>
<comment type="similarity">
    <text evidence="2">Belongs to the DapA family.</text>
</comment>
<evidence type="ECO:0000313" key="5">
    <source>
        <dbReference type="EMBL" id="TKW65859.1"/>
    </source>
</evidence>
<proteinExistence type="inferred from homology"/>
<dbReference type="EMBL" id="VAFL01000010">
    <property type="protein sequence ID" value="TKW65859.1"/>
    <property type="molecule type" value="Genomic_DNA"/>
</dbReference>
<dbReference type="Proteomes" id="UP000315344">
    <property type="component" value="Unassembled WGS sequence"/>
</dbReference>
<dbReference type="PANTHER" id="PTHR12128:SF72">
    <property type="entry name" value="DIHYDRODIPICOLINATE SYNTHASE"/>
    <property type="match status" value="1"/>
</dbReference>
<keyword evidence="1 2" id="KW-0456">Lyase</keyword>
<protein>
    <submittedName>
        <fullName evidence="5">Dihydrodipicolinate synthase family protein</fullName>
    </submittedName>
</protein>
<accession>A0A533I2D6</accession>
<dbReference type="InterPro" id="IPR013785">
    <property type="entry name" value="Aldolase_TIM"/>
</dbReference>
<dbReference type="PRINTS" id="PR00146">
    <property type="entry name" value="DHPICSNTHASE"/>
</dbReference>
<evidence type="ECO:0000256" key="1">
    <source>
        <dbReference type="ARBA" id="ARBA00023239"/>
    </source>
</evidence>
<dbReference type="CDD" id="cd00408">
    <property type="entry name" value="DHDPS-like"/>
    <property type="match status" value="1"/>
</dbReference>
<feature type="binding site" evidence="4">
    <location>
        <position position="204"/>
    </location>
    <ligand>
        <name>pyruvate</name>
        <dbReference type="ChEBI" id="CHEBI:15361"/>
    </ligand>
</feature>
<feature type="active site" description="Schiff-base intermediate with substrate" evidence="3">
    <location>
        <position position="162"/>
    </location>
</feature>
<organism evidence="5 6">
    <name type="scientific">Paracoccus denitrificans</name>
    <dbReference type="NCBI Taxonomy" id="266"/>
    <lineage>
        <taxon>Bacteria</taxon>
        <taxon>Pseudomonadati</taxon>
        <taxon>Pseudomonadota</taxon>
        <taxon>Alphaproteobacteria</taxon>
        <taxon>Rhodobacterales</taxon>
        <taxon>Paracoccaceae</taxon>
        <taxon>Paracoccus</taxon>
    </lineage>
</organism>
<evidence type="ECO:0000256" key="4">
    <source>
        <dbReference type="PIRSR" id="PIRSR001365-2"/>
    </source>
</evidence>